<name>A0A0T6AVJ8_9SCAR</name>
<dbReference type="EC" id="2.5.1.87" evidence="5"/>
<evidence type="ECO:0000256" key="9">
    <source>
        <dbReference type="ARBA" id="ARBA00022842"/>
    </source>
</evidence>
<dbReference type="InterPro" id="IPR038887">
    <property type="entry name" value="Nus1/NgBR"/>
</dbReference>
<dbReference type="GO" id="GO:0045547">
    <property type="term" value="F:ditrans,polycis-polyprenyl diphosphate synthase [(2E,6E)-farnesyl diphosphate specific] activity"/>
    <property type="evidence" value="ECO:0007669"/>
    <property type="project" value="UniProtKB-EC"/>
</dbReference>
<accession>A0A0T6AVJ8</accession>
<keyword evidence="10" id="KW-1133">Transmembrane helix</keyword>
<evidence type="ECO:0000256" key="8">
    <source>
        <dbReference type="ARBA" id="ARBA00022824"/>
    </source>
</evidence>
<evidence type="ECO:0000256" key="1">
    <source>
        <dbReference type="ARBA" id="ARBA00001946"/>
    </source>
</evidence>
<dbReference type="AlphaFoldDB" id="A0A0T6AVJ8"/>
<dbReference type="OrthoDB" id="19639at2759"/>
<proteinExistence type="inferred from homology"/>
<evidence type="ECO:0000256" key="11">
    <source>
        <dbReference type="ARBA" id="ARBA00023136"/>
    </source>
</evidence>
<evidence type="ECO:0000256" key="2">
    <source>
        <dbReference type="ARBA" id="ARBA00004586"/>
    </source>
</evidence>
<dbReference type="SUPFAM" id="SSF64005">
    <property type="entry name" value="Undecaprenyl diphosphate synthase"/>
    <property type="match status" value="1"/>
</dbReference>
<comment type="caution">
    <text evidence="13">The sequence shown here is derived from an EMBL/GenBank/DDBJ whole genome shotgun (WGS) entry which is preliminary data.</text>
</comment>
<reference evidence="13 14" key="1">
    <citation type="submission" date="2015-09" db="EMBL/GenBank/DDBJ databases">
        <title>Draft genome of the scarab beetle Oryctes borbonicus.</title>
        <authorList>
            <person name="Meyer J.M."/>
            <person name="Markov G.V."/>
            <person name="Baskaran P."/>
            <person name="Herrmann M."/>
            <person name="Sommer R.J."/>
            <person name="Roedelsperger C."/>
        </authorList>
    </citation>
    <scope>NUCLEOTIDE SEQUENCE [LARGE SCALE GENOMIC DNA]</scope>
    <source>
        <strain evidence="13">OB123</strain>
        <tissue evidence="13">Whole animal</tissue>
    </source>
</reference>
<keyword evidence="8" id="KW-0256">Endoplasmic reticulum</keyword>
<keyword evidence="11" id="KW-0472">Membrane</keyword>
<dbReference type="InterPro" id="IPR036424">
    <property type="entry name" value="UPP_synth-like_sf"/>
</dbReference>
<keyword evidence="7" id="KW-0812">Transmembrane</keyword>
<dbReference type="Gene3D" id="3.40.1180.10">
    <property type="entry name" value="Decaprenyl diphosphate synthase-like"/>
    <property type="match status" value="1"/>
</dbReference>
<comment type="subcellular location">
    <subcellularLocation>
        <location evidence="2">Endoplasmic reticulum membrane</location>
    </subcellularLocation>
</comment>
<comment type="cofactor">
    <cofactor evidence="1">
        <name>Mg(2+)</name>
        <dbReference type="ChEBI" id="CHEBI:18420"/>
    </cofactor>
</comment>
<evidence type="ECO:0000313" key="13">
    <source>
        <dbReference type="EMBL" id="KRT78727.1"/>
    </source>
</evidence>
<feature type="non-terminal residue" evidence="13">
    <location>
        <position position="239"/>
    </location>
</feature>
<evidence type="ECO:0000256" key="3">
    <source>
        <dbReference type="ARBA" id="ARBA00004922"/>
    </source>
</evidence>
<dbReference type="GO" id="GO:0005789">
    <property type="term" value="C:endoplasmic reticulum membrane"/>
    <property type="evidence" value="ECO:0007669"/>
    <property type="project" value="UniProtKB-SubCell"/>
</dbReference>
<evidence type="ECO:0000256" key="4">
    <source>
        <dbReference type="ARBA" id="ARBA00005432"/>
    </source>
</evidence>
<organism evidence="13 14">
    <name type="scientific">Oryctes borbonicus</name>
    <dbReference type="NCBI Taxonomy" id="1629725"/>
    <lineage>
        <taxon>Eukaryota</taxon>
        <taxon>Metazoa</taxon>
        <taxon>Ecdysozoa</taxon>
        <taxon>Arthropoda</taxon>
        <taxon>Hexapoda</taxon>
        <taxon>Insecta</taxon>
        <taxon>Pterygota</taxon>
        <taxon>Neoptera</taxon>
        <taxon>Endopterygota</taxon>
        <taxon>Coleoptera</taxon>
        <taxon>Polyphaga</taxon>
        <taxon>Scarabaeiformia</taxon>
        <taxon>Scarabaeidae</taxon>
        <taxon>Dynastinae</taxon>
        <taxon>Oryctes</taxon>
    </lineage>
</organism>
<comment type="catalytic activity">
    <reaction evidence="12">
        <text>n isopentenyl diphosphate + (2E,6E)-farnesyl diphosphate = a di-trans,poly-cis-polyprenyl diphosphate + n diphosphate</text>
        <dbReference type="Rhea" id="RHEA:53008"/>
        <dbReference type="Rhea" id="RHEA-COMP:19494"/>
        <dbReference type="ChEBI" id="CHEBI:33019"/>
        <dbReference type="ChEBI" id="CHEBI:128769"/>
        <dbReference type="ChEBI" id="CHEBI:136960"/>
        <dbReference type="ChEBI" id="CHEBI:175763"/>
        <dbReference type="EC" id="2.5.1.87"/>
    </reaction>
</comment>
<evidence type="ECO:0000256" key="6">
    <source>
        <dbReference type="ARBA" id="ARBA00022679"/>
    </source>
</evidence>
<protein>
    <recommendedName>
        <fullName evidence="5">ditrans,polycis-polyprenyl diphosphate synthase [(2E,6E)-farnesyldiphosphate specific]</fullName>
        <ecNumber evidence="5">2.5.1.87</ecNumber>
    </recommendedName>
</protein>
<evidence type="ECO:0000313" key="14">
    <source>
        <dbReference type="Proteomes" id="UP000051574"/>
    </source>
</evidence>
<keyword evidence="6" id="KW-0808">Transferase</keyword>
<evidence type="ECO:0000256" key="10">
    <source>
        <dbReference type="ARBA" id="ARBA00022989"/>
    </source>
</evidence>
<dbReference type="EMBL" id="LJIG01022785">
    <property type="protein sequence ID" value="KRT78727.1"/>
    <property type="molecule type" value="Genomic_DNA"/>
</dbReference>
<comment type="similarity">
    <text evidence="4">Belongs to the UPP synthase family.</text>
</comment>
<gene>
    <name evidence="13" type="ORF">AMK59_8314</name>
</gene>
<dbReference type="PANTHER" id="PTHR21528:SF0">
    <property type="entry name" value="DEHYDRODOLICHYL DIPHOSPHATE SYNTHASE COMPLEX SUBUNIT NUS1"/>
    <property type="match status" value="1"/>
</dbReference>
<evidence type="ECO:0000256" key="12">
    <source>
        <dbReference type="ARBA" id="ARBA00047353"/>
    </source>
</evidence>
<dbReference type="Proteomes" id="UP000051574">
    <property type="component" value="Unassembled WGS sequence"/>
</dbReference>
<dbReference type="GO" id="GO:1904423">
    <property type="term" value="C:dehydrodolichyl diphosphate synthase complex"/>
    <property type="evidence" value="ECO:0007669"/>
    <property type="project" value="InterPro"/>
</dbReference>
<keyword evidence="9" id="KW-0460">Magnesium</keyword>
<evidence type="ECO:0000256" key="7">
    <source>
        <dbReference type="ARBA" id="ARBA00022692"/>
    </source>
</evidence>
<dbReference type="PANTHER" id="PTHR21528">
    <property type="entry name" value="DEHYDRODOLICHYL DIPHOSPHATE SYNTHASE COMPLEX SUBUNIT NUS1"/>
    <property type="match status" value="1"/>
</dbReference>
<comment type="pathway">
    <text evidence="3">Protein modification; protein glycosylation.</text>
</comment>
<dbReference type="UniPathway" id="UPA00378"/>
<evidence type="ECO:0000256" key="5">
    <source>
        <dbReference type="ARBA" id="ARBA00012596"/>
    </source>
</evidence>
<keyword evidence="14" id="KW-1185">Reference proteome</keyword>
<sequence length="239" mass="28023">MPTLFYKIILFILHCIANIFEFLHDISVHIKYKLQLPPNDNASVFSEITKQTKFFNKLPKHITILLGTEEPSYKSLTNIALWSIAAGIPFVSFYDYKGRLKESEALFQDQIKNEKNLDDHIIWHNTHKGTYKNGYVGRKIHIKVLSPNDGKAQFAKLCKKFSQEEVDIEKISIQSLDTNLREYYEFPDPDLAIFFGKTLSMYDYPPWQISVTEFLNIQSHHNMHHKQFIDVLSRYSKCE</sequence>